<gene>
    <name evidence="3" type="ORF">ATOP_07540</name>
</gene>
<feature type="signal peptide" evidence="2">
    <location>
        <begin position="1"/>
        <end position="25"/>
    </location>
</feature>
<name>A0AAV5B0S3_9ACTN</name>
<dbReference type="Proteomes" id="UP001055025">
    <property type="component" value="Unassembled WGS sequence"/>
</dbReference>
<evidence type="ECO:0000313" key="3">
    <source>
        <dbReference type="EMBL" id="GJM55099.1"/>
    </source>
</evidence>
<keyword evidence="4" id="KW-1185">Reference proteome</keyword>
<feature type="compositionally biased region" description="Basic and acidic residues" evidence="1">
    <location>
        <begin position="56"/>
        <end position="68"/>
    </location>
</feature>
<protein>
    <recommendedName>
        <fullName evidence="5">Murein lipoprotein</fullName>
    </recommendedName>
</protein>
<accession>A0AAV5B0S3</accession>
<comment type="caution">
    <text evidence="3">The sequence shown here is derived from an EMBL/GenBank/DDBJ whole genome shotgun (WGS) entry which is preliminary data.</text>
</comment>
<evidence type="ECO:0008006" key="5">
    <source>
        <dbReference type="Google" id="ProtNLM"/>
    </source>
</evidence>
<feature type="chain" id="PRO_5043596137" description="Murein lipoprotein" evidence="2">
    <location>
        <begin position="26"/>
        <end position="108"/>
    </location>
</feature>
<evidence type="ECO:0000313" key="4">
    <source>
        <dbReference type="Proteomes" id="UP001055025"/>
    </source>
</evidence>
<feature type="region of interest" description="Disordered" evidence="1">
    <location>
        <begin position="46"/>
        <end position="68"/>
    </location>
</feature>
<evidence type="ECO:0000256" key="1">
    <source>
        <dbReference type="SAM" id="MobiDB-lite"/>
    </source>
</evidence>
<reference evidence="3" key="1">
    <citation type="journal article" date="2022" name="Int. J. Syst. Evol. Microbiol.">
        <title>Granulimonas faecalis gen. nov., sp. nov., and Leptogranulimonas caecicola gen. nov., sp. nov., novel lactate-producing Atopobiaceae bacteria isolated from mouse intestines, and an emended description of the family Atopobiaceae.</title>
        <authorList>
            <person name="Morinaga K."/>
            <person name="Kusada H."/>
            <person name="Sakamoto S."/>
            <person name="Murakami T."/>
            <person name="Toyoda A."/>
            <person name="Mori H."/>
            <person name="Meng X.Y."/>
            <person name="Takashino M."/>
            <person name="Murotomi K."/>
            <person name="Tamaki H."/>
        </authorList>
    </citation>
    <scope>NUCLEOTIDE SEQUENCE</scope>
    <source>
        <strain evidence="3">OPF53</strain>
    </source>
</reference>
<dbReference type="RefSeq" id="WP_369849310.1">
    <property type="nucleotide sequence ID" value="NZ_JBBPIA010000002.1"/>
</dbReference>
<organism evidence="3 4">
    <name type="scientific">Granulimonas faecalis</name>
    <dbReference type="NCBI Taxonomy" id="2894155"/>
    <lineage>
        <taxon>Bacteria</taxon>
        <taxon>Bacillati</taxon>
        <taxon>Actinomycetota</taxon>
        <taxon>Coriobacteriia</taxon>
        <taxon>Coriobacteriales</taxon>
        <taxon>Kribbibacteriaceae</taxon>
        <taxon>Granulimonas</taxon>
    </lineage>
</organism>
<sequence>MSKPKAALTALSAAALIVLAGCSGAGNTADLKARVAALEERVGALEGVSGNQEAQDTDRSKKKAEDKVGPDAVKFTLLCFQASVSLGGQLGLHNVEQGVHASLGPVGV</sequence>
<dbReference type="AlphaFoldDB" id="A0AAV5B0S3"/>
<proteinExistence type="predicted"/>
<keyword evidence="2" id="KW-0732">Signal</keyword>
<dbReference type="EMBL" id="BQKC01000001">
    <property type="protein sequence ID" value="GJM55099.1"/>
    <property type="molecule type" value="Genomic_DNA"/>
</dbReference>
<evidence type="ECO:0000256" key="2">
    <source>
        <dbReference type="SAM" id="SignalP"/>
    </source>
</evidence>
<dbReference type="PROSITE" id="PS51257">
    <property type="entry name" value="PROKAR_LIPOPROTEIN"/>
    <property type="match status" value="1"/>
</dbReference>